<dbReference type="Proteomes" id="UP000059188">
    <property type="component" value="Unassembled WGS sequence"/>
</dbReference>
<organism evidence="5 6">
    <name type="scientific">Thanatephorus cucumeris (strain AG1-IB / isolate 7/3/14)</name>
    <name type="common">Lettuce bottom rot fungus</name>
    <name type="synonym">Rhizoctonia solani</name>
    <dbReference type="NCBI Taxonomy" id="1108050"/>
    <lineage>
        <taxon>Eukaryota</taxon>
        <taxon>Fungi</taxon>
        <taxon>Dikarya</taxon>
        <taxon>Basidiomycota</taxon>
        <taxon>Agaricomycotina</taxon>
        <taxon>Agaricomycetes</taxon>
        <taxon>Cantharellales</taxon>
        <taxon>Ceratobasidiaceae</taxon>
        <taxon>Rhizoctonia</taxon>
        <taxon>Rhizoctonia solani AG-1</taxon>
    </lineage>
</organism>
<evidence type="ECO:0000259" key="2">
    <source>
        <dbReference type="Pfam" id="PF14498"/>
    </source>
</evidence>
<dbReference type="Gene3D" id="1.50.10.10">
    <property type="match status" value="1"/>
</dbReference>
<dbReference type="InterPro" id="IPR027414">
    <property type="entry name" value="GH95_N_dom"/>
</dbReference>
<dbReference type="GO" id="GO:0004560">
    <property type="term" value="F:alpha-L-fucosidase activity"/>
    <property type="evidence" value="ECO:0007669"/>
    <property type="project" value="InterPro"/>
</dbReference>
<evidence type="ECO:0000259" key="4">
    <source>
        <dbReference type="Pfam" id="PF22124"/>
    </source>
</evidence>
<dbReference type="Pfam" id="PF22124">
    <property type="entry name" value="Glyco_hydro_95_cat"/>
    <property type="match status" value="1"/>
</dbReference>
<dbReference type="Pfam" id="PF21307">
    <property type="entry name" value="Glyco_hydro_95_C"/>
    <property type="match status" value="1"/>
</dbReference>
<dbReference type="InterPro" id="IPR012341">
    <property type="entry name" value="6hp_glycosidase-like_sf"/>
</dbReference>
<accession>A0A0B7FRH4</accession>
<dbReference type="AlphaFoldDB" id="A0A0B7FRH4"/>
<dbReference type="InterPro" id="IPR049053">
    <property type="entry name" value="AFCA-like_C"/>
</dbReference>
<keyword evidence="1" id="KW-0732">Signal</keyword>
<dbReference type="PANTHER" id="PTHR31084">
    <property type="entry name" value="ALPHA-L-FUCOSIDASE 2"/>
    <property type="match status" value="1"/>
</dbReference>
<feature type="chain" id="PRO_5002115960" evidence="1">
    <location>
        <begin position="21"/>
        <end position="837"/>
    </location>
</feature>
<dbReference type="OrthoDB" id="2848340at2759"/>
<proteinExistence type="predicted"/>
<feature type="signal peptide" evidence="1">
    <location>
        <begin position="1"/>
        <end position="20"/>
    </location>
</feature>
<dbReference type="PIRSF" id="PIRSF007663">
    <property type="entry name" value="UCP007663"/>
    <property type="match status" value="1"/>
</dbReference>
<feature type="domain" description="Glycosyl hydrolase family 95 N-terminal" evidence="2">
    <location>
        <begin position="32"/>
        <end position="285"/>
    </location>
</feature>
<reference evidence="5 6" key="1">
    <citation type="submission" date="2014-11" db="EMBL/GenBank/DDBJ databases">
        <authorList>
            <person name="Wibberg Daniel"/>
        </authorList>
    </citation>
    <scope>NUCLEOTIDE SEQUENCE [LARGE SCALE GENOMIC DNA]</scope>
    <source>
        <strain evidence="5">Rhizoctonia solani AG1-IB 7/3/14</strain>
    </source>
</reference>
<dbReference type="InterPro" id="IPR054363">
    <property type="entry name" value="GH95_cat"/>
</dbReference>
<evidence type="ECO:0000256" key="1">
    <source>
        <dbReference type="SAM" id="SignalP"/>
    </source>
</evidence>
<protein>
    <submittedName>
        <fullName evidence="5">Uncharacterized protein</fullName>
    </submittedName>
</protein>
<name>A0A0B7FRH4_THACB</name>
<sequence length="837" mass="92037">MMSFLIRTLGLLSLGTISIAVPSGFPTSGNGLWYTEPAVNWSTQYLPIGNGYLAATINGNPVADRIQLNIESLWSGGPFQNSSYNGGNHQPSEQGYLASQMSRIRKTIFASPNGTIPDIRPLPADEIAFGTYSGAGYLNVNRTISGNFTNYFRWLDMDNAILKTTWDESGGSFDRTYFCSNPTRACTIHTISSTPGAFSASFSFSSLDGLPTRNITCLDSTTIQLRGYAASPGMLYEILATIRQSGPANSSAECAVDPRSGDAVLVAKGSTEAWVSWVGGTEYSMETGNAASGYTFKGVDPHAELTGLLAKAAGQNAASALAGHSADYRAALGGFSLNIGQKVEKTKTTAQLRNEYKADVGNPYLEWLLFNYGRYMLIGSTRGGLPANLQGKWARDTANPWFGNYQPNINLQMNYWFVEMAGLNVTSTLWNYMEKTWVPRGSETARVLYNSTSGWVVHNALNAQTFGHTGMNRFGSDNSAEWANYPEAAAWMMFHVYDHFDYTNDVTWWKEHGWPMLKGVASFWLDHLVEDEHFKDDTLVAVPCNSPEQPITTLGCAHSQQVIWQLFNAVEKGFEASGDQDIAFLRDVKAKRLRLDKGIKIGSFGQLQEWKVEFDSTNNLHRHLSHLVGLYPGYTLAGFKTPTSQGQGIPDISRDQVLKASEISLISRGNGTGPDGDAGWEKIWRAACWAQLQNSTRFYRQLTYAIERNFGENLWSLYNSFVEDPIFQIDANLGYPAAVMNALVQAPDTPSLSDTLAITLLPALPSAWPSGSITAARIRGSMTLDLVWSNGRPLQANLIVGPYVRHTRQVQIWYGGKPVSSFSATPGFKRNLVFQNS</sequence>
<feature type="domain" description="Glycosyl hydrolase family 95 catalytic" evidence="4">
    <location>
        <begin position="319"/>
        <end position="743"/>
    </location>
</feature>
<evidence type="ECO:0000259" key="3">
    <source>
        <dbReference type="Pfam" id="PF21307"/>
    </source>
</evidence>
<dbReference type="SUPFAM" id="SSF48208">
    <property type="entry name" value="Six-hairpin glycosidases"/>
    <property type="match status" value="1"/>
</dbReference>
<dbReference type="GO" id="GO:0005975">
    <property type="term" value="P:carbohydrate metabolic process"/>
    <property type="evidence" value="ECO:0007669"/>
    <property type="project" value="InterPro"/>
</dbReference>
<dbReference type="InterPro" id="IPR016518">
    <property type="entry name" value="Alpha-L-fucosidase"/>
</dbReference>
<dbReference type="Pfam" id="PF14498">
    <property type="entry name" value="Glyco_hyd_65N_2"/>
    <property type="match status" value="1"/>
</dbReference>
<dbReference type="PANTHER" id="PTHR31084:SF3">
    <property type="entry name" value="ALPHA-FUCOSIDASE A"/>
    <property type="match status" value="1"/>
</dbReference>
<dbReference type="EMBL" id="LN679133">
    <property type="protein sequence ID" value="CEL58772.1"/>
    <property type="molecule type" value="Genomic_DNA"/>
</dbReference>
<evidence type="ECO:0000313" key="5">
    <source>
        <dbReference type="EMBL" id="CEL58772.1"/>
    </source>
</evidence>
<evidence type="ECO:0000313" key="6">
    <source>
        <dbReference type="Proteomes" id="UP000059188"/>
    </source>
</evidence>
<dbReference type="STRING" id="1108050.A0A0B7FRH4"/>
<feature type="domain" description="Alpha fucosidase A-like C-terminal" evidence="3">
    <location>
        <begin position="754"/>
        <end position="798"/>
    </location>
</feature>
<gene>
    <name evidence="5" type="ORF">RSOLAG1IB_08818</name>
</gene>
<keyword evidence="6" id="KW-1185">Reference proteome</keyword>
<dbReference type="InterPro" id="IPR008928">
    <property type="entry name" value="6-hairpin_glycosidase_sf"/>
</dbReference>